<keyword evidence="1 2" id="KW-0732">Signal</keyword>
<evidence type="ECO:0000259" key="3">
    <source>
        <dbReference type="Pfam" id="PF13505"/>
    </source>
</evidence>
<evidence type="ECO:0000313" key="5">
    <source>
        <dbReference type="Proteomes" id="UP000182961"/>
    </source>
</evidence>
<feature type="chain" id="PRO_5010198620" evidence="2">
    <location>
        <begin position="20"/>
        <end position="300"/>
    </location>
</feature>
<dbReference type="Pfam" id="PF13505">
    <property type="entry name" value="OMP_b-brl"/>
    <property type="match status" value="1"/>
</dbReference>
<dbReference type="EMBL" id="FOUT01000004">
    <property type="protein sequence ID" value="SFM92955.1"/>
    <property type="molecule type" value="Genomic_DNA"/>
</dbReference>
<dbReference type="InterPro" id="IPR027385">
    <property type="entry name" value="Beta-barrel_OMP"/>
</dbReference>
<gene>
    <name evidence="4" type="ORF">SAMN05444143_1043</name>
</gene>
<accession>A0A1I4UVP7</accession>
<evidence type="ECO:0000256" key="1">
    <source>
        <dbReference type="ARBA" id="ARBA00022729"/>
    </source>
</evidence>
<feature type="domain" description="Outer membrane protein beta-barrel" evidence="3">
    <location>
        <begin position="11"/>
        <end position="232"/>
    </location>
</feature>
<dbReference type="RefSeq" id="WP_024980007.1">
    <property type="nucleotide sequence ID" value="NZ_CBCRUM010000003.1"/>
</dbReference>
<reference evidence="5" key="1">
    <citation type="submission" date="2016-10" db="EMBL/GenBank/DDBJ databases">
        <authorList>
            <person name="Varghese N."/>
            <person name="Submissions S."/>
        </authorList>
    </citation>
    <scope>NUCLEOTIDE SEQUENCE [LARGE SCALE GENOMIC DNA]</scope>
    <source>
        <strain evidence="5">DSM 4002</strain>
    </source>
</reference>
<evidence type="ECO:0000256" key="2">
    <source>
        <dbReference type="SAM" id="SignalP"/>
    </source>
</evidence>
<proteinExistence type="predicted"/>
<sequence length="300" mass="32140">MKKKLLALGLVLVTTTLFAQTENKESWYFKLGGSYFNQTASTEFPTVGGNDALSKVYQGGKLISEESVTGSFGQGFRASGTVGYRFNARLGVEMGINYYSSTDKTMAQTVTDQIFISGGRPIYNFKAVGQITAFDLAPALVLFLGEHKGFEPYTKVGVLLPVHGDLEITTNAVVPAGAGTASVRMVDVVKPNPTLGFSAVVGTSYKIGKKLSAFAELEYRNFTVHGKTKETTEYTVNGVDALATRTKAQIHTNYVSKLDTKSNNALTNPNGLDATKAMDELSSYVGISGLGLTLGLKYSL</sequence>
<dbReference type="Gene3D" id="2.40.160.20">
    <property type="match status" value="1"/>
</dbReference>
<dbReference type="InterPro" id="IPR011250">
    <property type="entry name" value="OMP/PagP_B-barrel"/>
</dbReference>
<dbReference type="SUPFAM" id="SSF56925">
    <property type="entry name" value="OMPA-like"/>
    <property type="match status" value="1"/>
</dbReference>
<keyword evidence="5" id="KW-1185">Reference proteome</keyword>
<dbReference type="Proteomes" id="UP000182961">
    <property type="component" value="Unassembled WGS sequence"/>
</dbReference>
<organism evidence="4 5">
    <name type="scientific">Flavobacterium succinicans</name>
    <dbReference type="NCBI Taxonomy" id="29536"/>
    <lineage>
        <taxon>Bacteria</taxon>
        <taxon>Pseudomonadati</taxon>
        <taxon>Bacteroidota</taxon>
        <taxon>Flavobacteriia</taxon>
        <taxon>Flavobacteriales</taxon>
        <taxon>Flavobacteriaceae</taxon>
        <taxon>Flavobacterium</taxon>
    </lineage>
</organism>
<dbReference type="AlphaFoldDB" id="A0A1I4UVP7"/>
<evidence type="ECO:0000313" key="4">
    <source>
        <dbReference type="EMBL" id="SFM92955.1"/>
    </source>
</evidence>
<name>A0A1I4UVP7_9FLAO</name>
<dbReference type="eggNOG" id="COG3637">
    <property type="taxonomic scope" value="Bacteria"/>
</dbReference>
<feature type="signal peptide" evidence="2">
    <location>
        <begin position="1"/>
        <end position="19"/>
    </location>
</feature>
<protein>
    <submittedName>
        <fullName evidence="4">Outer membrane protein beta-barrel domain-containing protein</fullName>
    </submittedName>
</protein>